<dbReference type="PROSITE" id="PS50110">
    <property type="entry name" value="RESPONSE_REGULATORY"/>
    <property type="match status" value="1"/>
</dbReference>
<dbReference type="PROSITE" id="PS50851">
    <property type="entry name" value="CHEW"/>
    <property type="match status" value="1"/>
</dbReference>
<feature type="domain" description="Response regulatory" evidence="3">
    <location>
        <begin position="5"/>
        <end position="118"/>
    </location>
</feature>
<evidence type="ECO:0000259" key="3">
    <source>
        <dbReference type="PROSITE" id="PS50110"/>
    </source>
</evidence>
<evidence type="ECO:0000259" key="4">
    <source>
        <dbReference type="PROSITE" id="PS50851"/>
    </source>
</evidence>
<dbReference type="SUPFAM" id="SSF52172">
    <property type="entry name" value="CheY-like"/>
    <property type="match status" value="1"/>
</dbReference>
<dbReference type="RefSeq" id="WP_248360441.1">
    <property type="nucleotide sequence ID" value="NZ_AP025591.1"/>
</dbReference>
<dbReference type="SMART" id="SM00448">
    <property type="entry name" value="REC"/>
    <property type="match status" value="1"/>
</dbReference>
<keyword evidence="1 2" id="KW-0597">Phosphoprotein</keyword>
<accession>A0ABN6MP41</accession>
<reference evidence="6" key="1">
    <citation type="journal article" date="2022" name="Int. J. Syst. Evol. Microbiol.">
        <title>Anaeromyxobacter oryzae sp. nov., Anaeromyxobacter diazotrophicus sp. nov. and Anaeromyxobacter paludicola sp. nov., isolated from paddy soils.</title>
        <authorList>
            <person name="Itoh H."/>
            <person name="Xu Z."/>
            <person name="Mise K."/>
            <person name="Masuda Y."/>
            <person name="Ushijima N."/>
            <person name="Hayakawa C."/>
            <person name="Shiratori Y."/>
            <person name="Senoo K."/>
        </authorList>
    </citation>
    <scope>NUCLEOTIDE SEQUENCE [LARGE SCALE GENOMIC DNA]</scope>
    <source>
        <strain evidence="6">Red232</strain>
    </source>
</reference>
<proteinExistence type="predicted"/>
<dbReference type="SMART" id="SM00260">
    <property type="entry name" value="CheW"/>
    <property type="match status" value="1"/>
</dbReference>
<dbReference type="EMBL" id="AP025591">
    <property type="protein sequence ID" value="BDG02753.1"/>
    <property type="molecule type" value="Genomic_DNA"/>
</dbReference>
<feature type="modified residue" description="4-aspartylphosphate" evidence="2">
    <location>
        <position position="53"/>
    </location>
</feature>
<dbReference type="SUPFAM" id="SSF50341">
    <property type="entry name" value="CheW-like"/>
    <property type="match status" value="1"/>
</dbReference>
<evidence type="ECO:0008006" key="7">
    <source>
        <dbReference type="Google" id="ProtNLM"/>
    </source>
</evidence>
<organism evidence="5 6">
    <name type="scientific">Anaeromyxobacter oryzae</name>
    <dbReference type="NCBI Taxonomy" id="2918170"/>
    <lineage>
        <taxon>Bacteria</taxon>
        <taxon>Pseudomonadati</taxon>
        <taxon>Myxococcota</taxon>
        <taxon>Myxococcia</taxon>
        <taxon>Myxococcales</taxon>
        <taxon>Cystobacterineae</taxon>
        <taxon>Anaeromyxobacteraceae</taxon>
        <taxon>Anaeromyxobacter</taxon>
    </lineage>
</organism>
<evidence type="ECO:0000256" key="2">
    <source>
        <dbReference type="PROSITE-ProRule" id="PRU00169"/>
    </source>
</evidence>
<feature type="domain" description="CheW-like" evidence="4">
    <location>
        <begin position="129"/>
        <end position="272"/>
    </location>
</feature>
<dbReference type="InterPro" id="IPR001789">
    <property type="entry name" value="Sig_transdc_resp-reg_receiver"/>
</dbReference>
<dbReference type="InterPro" id="IPR050595">
    <property type="entry name" value="Bact_response_regulator"/>
</dbReference>
<dbReference type="PANTHER" id="PTHR44591:SF18">
    <property type="entry name" value="REGULATORY PROTEIN"/>
    <property type="match status" value="1"/>
</dbReference>
<dbReference type="InterPro" id="IPR036061">
    <property type="entry name" value="CheW-like_dom_sf"/>
</dbReference>
<evidence type="ECO:0000256" key="1">
    <source>
        <dbReference type="ARBA" id="ARBA00022553"/>
    </source>
</evidence>
<dbReference type="Gene3D" id="2.40.50.180">
    <property type="entry name" value="CheA-289, Domain 4"/>
    <property type="match status" value="1"/>
</dbReference>
<dbReference type="InterPro" id="IPR011006">
    <property type="entry name" value="CheY-like_superfamily"/>
</dbReference>
<dbReference type="Pfam" id="PF01584">
    <property type="entry name" value="CheW"/>
    <property type="match status" value="1"/>
</dbReference>
<dbReference type="Gene3D" id="2.30.30.40">
    <property type="entry name" value="SH3 Domains"/>
    <property type="match status" value="1"/>
</dbReference>
<gene>
    <name evidence="5" type="ORF">AMOR_17490</name>
</gene>
<name>A0ABN6MP41_9BACT</name>
<dbReference type="Gene3D" id="3.40.50.2300">
    <property type="match status" value="1"/>
</dbReference>
<sequence>MSLPLALLVDDSEAVLTFGRAALTGHFEVSLASNGREALEKVESVPPDVILLDLSMPEMDGGEVLARLKADPRLRPIPVIVLSSESFRERECLAAGADVFLTKPAAADQLRATAISVVEARRALERAGSLAVLPVGVGPHELALPLDGVARVLHQTRVAPLPGAPPVVKGWFELEGEPVGVIDLAEALGVEHTTPLVDRVLVVLRHAGRSVALSLDRIRDPVEVPPEGVLPREPLGGEGREVLAPALVAFVRHAGGTLPVLSASSLISPRVLDALPGLLGRDERDASAPPHP</sequence>
<keyword evidence="6" id="KW-1185">Reference proteome</keyword>
<evidence type="ECO:0000313" key="6">
    <source>
        <dbReference type="Proteomes" id="UP001162891"/>
    </source>
</evidence>
<protein>
    <recommendedName>
        <fullName evidence="7">Response regulator</fullName>
    </recommendedName>
</protein>
<dbReference type="InterPro" id="IPR002545">
    <property type="entry name" value="CheW-lke_dom"/>
</dbReference>
<evidence type="ECO:0000313" key="5">
    <source>
        <dbReference type="EMBL" id="BDG02753.1"/>
    </source>
</evidence>
<dbReference type="PANTHER" id="PTHR44591">
    <property type="entry name" value="STRESS RESPONSE REGULATOR PROTEIN 1"/>
    <property type="match status" value="1"/>
</dbReference>
<dbReference type="Pfam" id="PF00072">
    <property type="entry name" value="Response_reg"/>
    <property type="match status" value="1"/>
</dbReference>
<dbReference type="Proteomes" id="UP001162891">
    <property type="component" value="Chromosome"/>
</dbReference>